<accession>A0A318K4P6</accession>
<dbReference type="InterPro" id="IPR013538">
    <property type="entry name" value="ASHA1/2-like_C"/>
</dbReference>
<dbReference type="Pfam" id="PF08327">
    <property type="entry name" value="AHSA1"/>
    <property type="match status" value="1"/>
</dbReference>
<proteinExistence type="inferred from homology"/>
<dbReference type="SUPFAM" id="SSF55961">
    <property type="entry name" value="Bet v1-like"/>
    <property type="match status" value="1"/>
</dbReference>
<evidence type="ECO:0000313" key="3">
    <source>
        <dbReference type="EMBL" id="PXX66811.1"/>
    </source>
</evidence>
<feature type="domain" description="Activator of Hsp90 ATPase homologue 1/2-like C-terminal" evidence="2">
    <location>
        <begin position="24"/>
        <end position="129"/>
    </location>
</feature>
<dbReference type="AlphaFoldDB" id="A0A318K4P6"/>
<name>A0A318K4P6_9NOCA</name>
<dbReference type="RefSeq" id="WP_040730940.1">
    <property type="nucleotide sequence ID" value="NZ_QJKF01000003.1"/>
</dbReference>
<comment type="similarity">
    <text evidence="1">Belongs to the AHA1 family.</text>
</comment>
<reference evidence="3 4" key="1">
    <citation type="submission" date="2018-05" db="EMBL/GenBank/DDBJ databases">
        <title>Genomic Encyclopedia of Type Strains, Phase IV (KMG-IV): sequencing the most valuable type-strain genomes for metagenomic binning, comparative biology and taxonomic classification.</title>
        <authorList>
            <person name="Goeker M."/>
        </authorList>
    </citation>
    <scope>NUCLEOTIDE SEQUENCE [LARGE SCALE GENOMIC DNA]</scope>
    <source>
        <strain evidence="3 4">DSM 44704</strain>
    </source>
</reference>
<organism evidence="3 4">
    <name type="scientific">Nocardia tenerifensis</name>
    <dbReference type="NCBI Taxonomy" id="228006"/>
    <lineage>
        <taxon>Bacteria</taxon>
        <taxon>Bacillati</taxon>
        <taxon>Actinomycetota</taxon>
        <taxon>Actinomycetes</taxon>
        <taxon>Mycobacteriales</taxon>
        <taxon>Nocardiaceae</taxon>
        <taxon>Nocardia</taxon>
    </lineage>
</organism>
<evidence type="ECO:0000259" key="2">
    <source>
        <dbReference type="Pfam" id="PF08327"/>
    </source>
</evidence>
<protein>
    <submittedName>
        <fullName evidence="3">Uncharacterized protein YndB with AHSA1/START domain</fullName>
    </submittedName>
</protein>
<dbReference type="InterPro" id="IPR023393">
    <property type="entry name" value="START-like_dom_sf"/>
</dbReference>
<evidence type="ECO:0000313" key="4">
    <source>
        <dbReference type="Proteomes" id="UP000247569"/>
    </source>
</evidence>
<dbReference type="EMBL" id="QJKF01000003">
    <property type="protein sequence ID" value="PXX66811.1"/>
    <property type="molecule type" value="Genomic_DNA"/>
</dbReference>
<gene>
    <name evidence="3" type="ORF">DFR70_103561</name>
</gene>
<keyword evidence="4" id="KW-1185">Reference proteome</keyword>
<dbReference type="Proteomes" id="UP000247569">
    <property type="component" value="Unassembled WGS sequence"/>
</dbReference>
<dbReference type="OrthoDB" id="9803476at2"/>
<comment type="caution">
    <text evidence="3">The sequence shown here is derived from an EMBL/GenBank/DDBJ whole genome shotgun (WGS) entry which is preliminary data.</text>
</comment>
<evidence type="ECO:0000256" key="1">
    <source>
        <dbReference type="ARBA" id="ARBA00006817"/>
    </source>
</evidence>
<dbReference type="Gene3D" id="3.30.530.20">
    <property type="match status" value="1"/>
</dbReference>
<sequence>MSRAELWTEGERPAVRLERELADPPSVVWRAITEREQLRVWFPCDVEVVGGVWEVGAALRFDFGEMTLEGEVFAVDEPTLLVFSWGAERLRFELTPHGAGTRLVLTDELAPDAAARNAAGWDVCLDRLAWREPSDWQSLFDTYVAAFEPLVGPQAGPPTA</sequence>